<accession>A0A4Q9PDE4</accession>
<dbReference type="Proteomes" id="UP000292957">
    <property type="component" value="Unassembled WGS sequence"/>
</dbReference>
<evidence type="ECO:0000313" key="3">
    <source>
        <dbReference type="EMBL" id="TBU51052.1"/>
    </source>
</evidence>
<reference evidence="3 4" key="1">
    <citation type="submission" date="2019-01" db="EMBL/GenBank/DDBJ databases">
        <title>Draft genome sequences of three monokaryotic isolates of the white-rot basidiomycete fungus Dichomitus squalens.</title>
        <authorList>
            <consortium name="DOE Joint Genome Institute"/>
            <person name="Lopez S.C."/>
            <person name="Andreopoulos B."/>
            <person name="Pangilinan J."/>
            <person name="Lipzen A."/>
            <person name="Riley R."/>
            <person name="Ahrendt S."/>
            <person name="Ng V."/>
            <person name="Barry K."/>
            <person name="Daum C."/>
            <person name="Grigoriev I.V."/>
            <person name="Hilden K.S."/>
            <person name="Makela M.R."/>
            <person name="de Vries R.P."/>
        </authorList>
    </citation>
    <scope>NUCLEOTIDE SEQUENCE [LARGE SCALE GENOMIC DNA]</scope>
    <source>
        <strain evidence="3 4">CBS 464.89</strain>
        <strain evidence="2">OM18370.1</strain>
    </source>
</reference>
<protein>
    <submittedName>
        <fullName evidence="3">Uncharacterized protein</fullName>
    </submittedName>
</protein>
<proteinExistence type="predicted"/>
<feature type="region of interest" description="Disordered" evidence="1">
    <location>
        <begin position="1"/>
        <end position="71"/>
    </location>
</feature>
<organism evidence="3 4">
    <name type="scientific">Dichomitus squalens</name>
    <dbReference type="NCBI Taxonomy" id="114155"/>
    <lineage>
        <taxon>Eukaryota</taxon>
        <taxon>Fungi</taxon>
        <taxon>Dikarya</taxon>
        <taxon>Basidiomycota</taxon>
        <taxon>Agaricomycotina</taxon>
        <taxon>Agaricomycetes</taxon>
        <taxon>Polyporales</taxon>
        <taxon>Polyporaceae</taxon>
        <taxon>Dichomitus</taxon>
    </lineage>
</organism>
<evidence type="ECO:0000313" key="4">
    <source>
        <dbReference type="Proteomes" id="UP000292082"/>
    </source>
</evidence>
<feature type="region of interest" description="Disordered" evidence="1">
    <location>
        <begin position="120"/>
        <end position="155"/>
    </location>
</feature>
<feature type="compositionally biased region" description="Pro residues" evidence="1">
    <location>
        <begin position="196"/>
        <end position="206"/>
    </location>
</feature>
<dbReference type="EMBL" id="ML143457">
    <property type="protein sequence ID" value="TBU25686.1"/>
    <property type="molecule type" value="Genomic_DNA"/>
</dbReference>
<name>A0A4Q9PDE4_9APHY</name>
<dbReference type="Proteomes" id="UP000292082">
    <property type="component" value="Unassembled WGS sequence"/>
</dbReference>
<dbReference type="AlphaFoldDB" id="A0A4Q9PDE4"/>
<feature type="region of interest" description="Disordered" evidence="1">
    <location>
        <begin position="171"/>
        <end position="269"/>
    </location>
</feature>
<evidence type="ECO:0000313" key="2">
    <source>
        <dbReference type="EMBL" id="TBU25686.1"/>
    </source>
</evidence>
<gene>
    <name evidence="3" type="ORF">BD310DRAFT_433836</name>
    <name evidence="2" type="ORF">BD311DRAFT_492393</name>
</gene>
<feature type="compositionally biased region" description="Basic residues" evidence="1">
    <location>
        <begin position="61"/>
        <end position="71"/>
    </location>
</feature>
<evidence type="ECO:0000256" key="1">
    <source>
        <dbReference type="SAM" id="MobiDB-lite"/>
    </source>
</evidence>
<sequence length="281" mass="30477">MMAHDLQDSRQCPIARSTSSSARLPSTRDIHLPRANAPRSHRPLHPPPSTANTLRCISPPPRRRPPHRPTSHLHHTTFAILLCAVSSALLALNSPPSSRPPIWRTTCGTHVSKKYVHRLTRFPLPHTRAPRSRTSSHPSPPTSTPRRASSDTGLGKAEGICIRGVGVTPAVPMAEGATRTSTAGGRDTNDRRGIPSPSPFLSPPRPSTACTDHRPPLLASTRKVRRRRTLPGPAAAKRVRVARRPPPGSASARFCDARDHPSVASPDPCRPRRAAVGRYVM</sequence>
<keyword evidence="4" id="KW-1185">Reference proteome</keyword>
<dbReference type="EMBL" id="ML145425">
    <property type="protein sequence ID" value="TBU51052.1"/>
    <property type="molecule type" value="Genomic_DNA"/>
</dbReference>